<keyword evidence="15" id="KW-0346">Stress response</keyword>
<evidence type="ECO:0000256" key="18">
    <source>
        <dbReference type="ARBA" id="ARBA00023242"/>
    </source>
</evidence>
<dbReference type="OrthoDB" id="10252354at2759"/>
<evidence type="ECO:0000256" key="15">
    <source>
        <dbReference type="ARBA" id="ARBA00023016"/>
    </source>
</evidence>
<dbReference type="EC" id="2.7.12.2" evidence="20"/>
<name>A0A423SQS3_PENVA</name>
<keyword evidence="18" id="KW-0539">Nucleus</keyword>
<evidence type="ECO:0000256" key="5">
    <source>
        <dbReference type="ARBA" id="ARBA00022527"/>
    </source>
</evidence>
<accession>A0A423SQS3</accession>
<dbReference type="FunFam" id="1.10.510.10:FF:000214">
    <property type="entry name" value="Dual specificity mitogen-activated protein kinase kinase 7"/>
    <property type="match status" value="1"/>
</dbReference>
<dbReference type="EMBL" id="QCYY01002921">
    <property type="protein sequence ID" value="ROT66531.1"/>
    <property type="molecule type" value="Genomic_DNA"/>
</dbReference>
<evidence type="ECO:0000256" key="4">
    <source>
        <dbReference type="ARBA" id="ARBA00022490"/>
    </source>
</evidence>
<keyword evidence="5" id="KW-0723">Serine/threonine-protein kinase</keyword>
<dbReference type="AlphaFoldDB" id="A0A423SQS3"/>
<proteinExistence type="inferred from homology"/>
<feature type="region of interest" description="Disordered" evidence="29">
    <location>
        <begin position="404"/>
        <end position="563"/>
    </location>
</feature>
<protein>
    <recommendedName>
        <fullName evidence="24">Dual specificity mitogen-activated protein kinase kinase 7</fullName>
        <ecNumber evidence="20">2.7.12.2</ecNumber>
    </recommendedName>
    <alternativeName>
        <fullName evidence="26">JNK-activating kinase 2</fullName>
    </alternativeName>
    <alternativeName>
        <fullName evidence="25">MAPK/ERK kinase 7</fullName>
    </alternativeName>
    <alternativeName>
        <fullName evidence="27">c-Jun N-terminal kinase kinase 2</fullName>
    </alternativeName>
</protein>
<keyword evidence="7" id="KW-0808">Transferase</keyword>
<evidence type="ECO:0000256" key="16">
    <source>
        <dbReference type="ARBA" id="ARBA00023054"/>
    </source>
</evidence>
<comment type="similarity">
    <text evidence="19">Belongs to the protein kinase superfamily. STE Ser/Thr protein kinase family. MAP kinase kinase subfamily.</text>
</comment>
<evidence type="ECO:0000256" key="1">
    <source>
        <dbReference type="ARBA" id="ARBA00001946"/>
    </source>
</evidence>
<dbReference type="GO" id="GO:0005737">
    <property type="term" value="C:cytoplasm"/>
    <property type="evidence" value="ECO:0007669"/>
    <property type="project" value="UniProtKB-SubCell"/>
</dbReference>
<dbReference type="InterPro" id="IPR000719">
    <property type="entry name" value="Prot_kinase_dom"/>
</dbReference>
<dbReference type="GO" id="GO:1902533">
    <property type="term" value="P:positive regulation of intracellular signal transduction"/>
    <property type="evidence" value="ECO:0007669"/>
    <property type="project" value="UniProtKB-ARBA"/>
</dbReference>
<dbReference type="GO" id="GO:0010508">
    <property type="term" value="P:positive regulation of autophagy"/>
    <property type="evidence" value="ECO:0007669"/>
    <property type="project" value="UniProtKB-ARBA"/>
</dbReference>
<feature type="compositionally biased region" description="Low complexity" evidence="29">
    <location>
        <begin position="585"/>
        <end position="634"/>
    </location>
</feature>
<evidence type="ECO:0000256" key="21">
    <source>
        <dbReference type="ARBA" id="ARBA00049014"/>
    </source>
</evidence>
<dbReference type="InterPro" id="IPR052468">
    <property type="entry name" value="Dual_spec_MAPK_kinase"/>
</dbReference>
<dbReference type="Proteomes" id="UP000283509">
    <property type="component" value="Unassembled WGS sequence"/>
</dbReference>
<keyword evidence="4" id="KW-0963">Cytoplasm</keyword>
<comment type="cofactor">
    <cofactor evidence="1">
        <name>Mg(2+)</name>
        <dbReference type="ChEBI" id="CHEBI:18420"/>
    </cofactor>
</comment>
<evidence type="ECO:0000256" key="19">
    <source>
        <dbReference type="ARBA" id="ARBA00038035"/>
    </source>
</evidence>
<dbReference type="Gene3D" id="3.30.200.20">
    <property type="entry name" value="Phosphorylase Kinase, domain 1"/>
    <property type="match status" value="1"/>
</dbReference>
<evidence type="ECO:0000256" key="20">
    <source>
        <dbReference type="ARBA" id="ARBA00038999"/>
    </source>
</evidence>
<feature type="compositionally biased region" description="Basic and acidic residues" evidence="29">
    <location>
        <begin position="52"/>
        <end position="62"/>
    </location>
</feature>
<dbReference type="GO" id="GO:0006950">
    <property type="term" value="P:response to stress"/>
    <property type="evidence" value="ECO:0007669"/>
    <property type="project" value="UniProtKB-ARBA"/>
</dbReference>
<evidence type="ECO:0000256" key="17">
    <source>
        <dbReference type="ARBA" id="ARBA00023137"/>
    </source>
</evidence>
<dbReference type="SUPFAM" id="SSF56112">
    <property type="entry name" value="Protein kinase-like (PK-like)"/>
    <property type="match status" value="1"/>
</dbReference>
<dbReference type="GO" id="GO:0004674">
    <property type="term" value="F:protein serine/threonine kinase activity"/>
    <property type="evidence" value="ECO:0007669"/>
    <property type="project" value="UniProtKB-KW"/>
</dbReference>
<dbReference type="PANTHER" id="PTHR47238">
    <property type="entry name" value="MITOGEN-ACTIVATED PROTEIN KINASE KINASE 5"/>
    <property type="match status" value="1"/>
</dbReference>
<dbReference type="CDD" id="cd06618">
    <property type="entry name" value="PKc_MKK7"/>
    <property type="match status" value="1"/>
</dbReference>
<comment type="catalytic activity">
    <reaction evidence="22">
        <text>L-threonyl-[protein] + ATP = O-phospho-L-threonyl-[protein] + ADP + H(+)</text>
        <dbReference type="Rhea" id="RHEA:46608"/>
        <dbReference type="Rhea" id="RHEA-COMP:11060"/>
        <dbReference type="Rhea" id="RHEA-COMP:11605"/>
        <dbReference type="ChEBI" id="CHEBI:15378"/>
        <dbReference type="ChEBI" id="CHEBI:30013"/>
        <dbReference type="ChEBI" id="CHEBI:30616"/>
        <dbReference type="ChEBI" id="CHEBI:61977"/>
        <dbReference type="ChEBI" id="CHEBI:456216"/>
        <dbReference type="EC" id="2.7.12.2"/>
    </reaction>
</comment>
<feature type="region of interest" description="Disordered" evidence="29">
    <location>
        <begin position="51"/>
        <end position="87"/>
    </location>
</feature>
<dbReference type="PROSITE" id="PS50011">
    <property type="entry name" value="PROTEIN_KINASE_DOM"/>
    <property type="match status" value="1"/>
</dbReference>
<keyword evidence="9" id="KW-0479">Metal-binding</keyword>
<gene>
    <name evidence="31" type="ORF">C7M84_015441</name>
</gene>
<evidence type="ECO:0000256" key="26">
    <source>
        <dbReference type="ARBA" id="ARBA00081151"/>
    </source>
</evidence>
<evidence type="ECO:0000256" key="7">
    <source>
        <dbReference type="ARBA" id="ARBA00022679"/>
    </source>
</evidence>
<evidence type="ECO:0000256" key="23">
    <source>
        <dbReference type="ARBA" id="ARBA00051693"/>
    </source>
</evidence>
<evidence type="ECO:0000256" key="28">
    <source>
        <dbReference type="PROSITE-ProRule" id="PRU10141"/>
    </source>
</evidence>
<dbReference type="GO" id="GO:0004713">
    <property type="term" value="F:protein tyrosine kinase activity"/>
    <property type="evidence" value="ECO:0007669"/>
    <property type="project" value="UniProtKB-KW"/>
</dbReference>
<feature type="binding site" evidence="28">
    <location>
        <position position="148"/>
    </location>
    <ligand>
        <name>ATP</name>
        <dbReference type="ChEBI" id="CHEBI:30616"/>
    </ligand>
</feature>
<feature type="region of interest" description="Disordered" evidence="29">
    <location>
        <begin position="577"/>
        <end position="687"/>
    </location>
</feature>
<comment type="catalytic activity">
    <reaction evidence="23">
        <text>L-tyrosyl-[protein] + ATP = O-phospho-L-tyrosyl-[protein] + ADP + H(+)</text>
        <dbReference type="Rhea" id="RHEA:10596"/>
        <dbReference type="Rhea" id="RHEA-COMP:10136"/>
        <dbReference type="Rhea" id="RHEA-COMP:20101"/>
        <dbReference type="ChEBI" id="CHEBI:15378"/>
        <dbReference type="ChEBI" id="CHEBI:30616"/>
        <dbReference type="ChEBI" id="CHEBI:46858"/>
        <dbReference type="ChEBI" id="CHEBI:61978"/>
        <dbReference type="ChEBI" id="CHEBI:456216"/>
        <dbReference type="EC" id="2.7.12.2"/>
    </reaction>
</comment>
<reference evidence="31 32" key="1">
    <citation type="submission" date="2018-04" db="EMBL/GenBank/DDBJ databases">
        <authorList>
            <person name="Zhang X."/>
            <person name="Yuan J."/>
            <person name="Li F."/>
            <person name="Xiang J."/>
        </authorList>
    </citation>
    <scope>NUCLEOTIDE SEQUENCE [LARGE SCALE GENOMIC DNA]</scope>
    <source>
        <tissue evidence="31">Muscle</tissue>
    </source>
</reference>
<evidence type="ECO:0000259" key="30">
    <source>
        <dbReference type="PROSITE" id="PS50011"/>
    </source>
</evidence>
<keyword evidence="6" id="KW-0597">Phosphoprotein</keyword>
<dbReference type="GO" id="GO:0005634">
    <property type="term" value="C:nucleus"/>
    <property type="evidence" value="ECO:0007669"/>
    <property type="project" value="UniProtKB-SubCell"/>
</dbReference>
<evidence type="ECO:0000256" key="9">
    <source>
        <dbReference type="ARBA" id="ARBA00022723"/>
    </source>
</evidence>
<evidence type="ECO:0000256" key="2">
    <source>
        <dbReference type="ARBA" id="ARBA00004123"/>
    </source>
</evidence>
<dbReference type="FunFam" id="3.30.200.20:FF:000040">
    <property type="entry name" value="Dual specificity mitogen-activated protein kinase kinase"/>
    <property type="match status" value="1"/>
</dbReference>
<feature type="compositionally biased region" description="Low complexity" evidence="29">
    <location>
        <begin position="415"/>
        <end position="429"/>
    </location>
</feature>
<evidence type="ECO:0000256" key="8">
    <source>
        <dbReference type="ARBA" id="ARBA00022703"/>
    </source>
</evidence>
<keyword evidence="32" id="KW-1185">Reference proteome</keyword>
<keyword evidence="16" id="KW-0175">Coiled coil</keyword>
<comment type="caution">
    <text evidence="31">The sequence shown here is derived from an EMBL/GenBank/DDBJ whole genome shotgun (WGS) entry which is preliminary data.</text>
</comment>
<evidence type="ECO:0000256" key="11">
    <source>
        <dbReference type="ARBA" id="ARBA00022777"/>
    </source>
</evidence>
<dbReference type="SMART" id="SM00220">
    <property type="entry name" value="S_TKc"/>
    <property type="match status" value="1"/>
</dbReference>
<evidence type="ECO:0000313" key="32">
    <source>
        <dbReference type="Proteomes" id="UP000283509"/>
    </source>
</evidence>
<keyword evidence="17" id="KW-0829">Tyrosine-protein kinase</keyword>
<feature type="compositionally biased region" description="Low complexity" evidence="29">
    <location>
        <begin position="445"/>
        <end position="470"/>
    </location>
</feature>
<feature type="compositionally biased region" description="Polar residues" evidence="29">
    <location>
        <begin position="508"/>
        <end position="534"/>
    </location>
</feature>
<evidence type="ECO:0000256" key="22">
    <source>
        <dbReference type="ARBA" id="ARBA00049299"/>
    </source>
</evidence>
<evidence type="ECO:0000256" key="12">
    <source>
        <dbReference type="ARBA" id="ARBA00022840"/>
    </source>
</evidence>
<feature type="compositionally biased region" description="Low complexity" evidence="29">
    <location>
        <begin position="542"/>
        <end position="551"/>
    </location>
</feature>
<dbReference type="GO" id="GO:0043068">
    <property type="term" value="P:positive regulation of programmed cell death"/>
    <property type="evidence" value="ECO:0007669"/>
    <property type="project" value="UniProtKB-ARBA"/>
</dbReference>
<dbReference type="InterPro" id="IPR017441">
    <property type="entry name" value="Protein_kinase_ATP_BS"/>
</dbReference>
<dbReference type="GO" id="GO:0006915">
    <property type="term" value="P:apoptotic process"/>
    <property type="evidence" value="ECO:0007669"/>
    <property type="project" value="UniProtKB-KW"/>
</dbReference>
<reference evidence="31 32" key="2">
    <citation type="submission" date="2019-01" db="EMBL/GenBank/DDBJ databases">
        <title>The decoding of complex shrimp genome reveals the adaptation for benthos swimmer, frequently molting mechanism and breeding impact on genome.</title>
        <authorList>
            <person name="Sun Y."/>
            <person name="Gao Y."/>
            <person name="Yu Y."/>
        </authorList>
    </citation>
    <scope>NUCLEOTIDE SEQUENCE [LARGE SCALE GENOMIC DNA]</scope>
    <source>
        <tissue evidence="31">Muscle</tissue>
    </source>
</reference>
<keyword evidence="14" id="KW-0007">Acetylation</keyword>
<keyword evidence="11 31" id="KW-0418">Kinase</keyword>
<feature type="compositionally biased region" description="Polar residues" evidence="29">
    <location>
        <begin position="639"/>
        <end position="653"/>
    </location>
</feature>
<keyword evidence="8" id="KW-0053">Apoptosis</keyword>
<dbReference type="InterPro" id="IPR011009">
    <property type="entry name" value="Kinase-like_dom_sf"/>
</dbReference>
<dbReference type="GO" id="GO:0004708">
    <property type="term" value="F:MAP kinase kinase activity"/>
    <property type="evidence" value="ECO:0007669"/>
    <property type="project" value="UniProtKB-EC"/>
</dbReference>
<feature type="compositionally biased region" description="Low complexity" evidence="29">
    <location>
        <begin position="478"/>
        <end position="497"/>
    </location>
</feature>
<feature type="compositionally biased region" description="Polar residues" evidence="29">
    <location>
        <begin position="663"/>
        <end position="675"/>
    </location>
</feature>
<evidence type="ECO:0000313" key="31">
    <source>
        <dbReference type="EMBL" id="ROT66531.1"/>
    </source>
</evidence>
<dbReference type="GO" id="GO:0043408">
    <property type="term" value="P:regulation of MAPK cascade"/>
    <property type="evidence" value="ECO:0007669"/>
    <property type="project" value="UniProtKB-ARBA"/>
</dbReference>
<evidence type="ECO:0000256" key="6">
    <source>
        <dbReference type="ARBA" id="ARBA00022553"/>
    </source>
</evidence>
<feature type="domain" description="Protein kinase" evidence="30">
    <location>
        <begin position="119"/>
        <end position="379"/>
    </location>
</feature>
<sequence length="759" mass="84459">MAPPPLLSRRKTKMATLSSLQDRIQGIGTRLQAENESNSRDRINTALNLDFTRSRPGSERKPKTLPIMDGRLPGRPSTISGRQRDRPRIELPLVFEPRQQQSDPSELDAHSYNSTIEDMEYISELGNGTSGNVVKMLHKSSKKVIAVKQMRRSGNLEETKRVFFDLEVVLKSHDCPYIVQCLGCFVTDSDVWICMELMATCLDKLTKRYKRPIPEPILGKISVATLKALHYLKESHGVIHRDVKPSNILLDERGNIKLCDFGISGRLVDSKAKTRSAGCAAYMAPERIDPPDPARPDYDIRADVWSLGITLVELATGQFPYKDCRNDFEVLTKVLQDDPPSLPKDGNFSPEFCEFVKDCLIKEYRQRPKYKKLLDYPFIKKYESMKVDVSAWFKEVCRQTEDKVRSSPQRVSIFSSPLLPRASRSSSRPPSAPSTHSHDRVNHIPLQPQLQQLQHDQQQQQLQHQQQQQEQHQKHEQPPVQQLHSPQKQQSPKQKQPSPHKHHREQNGDSINSPRRSGGTSPNLTRAVSASPSRSGPPLSPAPSRAYSASPLQRSVPPSAVPPHSYPGAYSQYSNPYTQVLPPRSSHSSFYNNVSSSGRDIHSSSSSSDHSSSSGSSSTTTTSGGVMGTSGSVREMASSWPTPSHMPNLSTGQREAWGGTGSSQGVPATTTSVTHTPPMHRKTPEPVRFNPEPWAPRGRFAQPAHSHHFRSHSTDLSTRGLPRYVLSPSPVRMEALAAAAAQFVVPRSCVTSPAIIVPF</sequence>
<dbReference type="STRING" id="6689.A0A423SQS3"/>
<keyword evidence="12 28" id="KW-0067">ATP-binding</keyword>
<evidence type="ECO:0000256" key="3">
    <source>
        <dbReference type="ARBA" id="ARBA00004496"/>
    </source>
</evidence>
<dbReference type="GO" id="GO:0000287">
    <property type="term" value="F:magnesium ion binding"/>
    <property type="evidence" value="ECO:0007669"/>
    <property type="project" value="UniProtKB-ARBA"/>
</dbReference>
<evidence type="ECO:0000256" key="13">
    <source>
        <dbReference type="ARBA" id="ARBA00022842"/>
    </source>
</evidence>
<keyword evidence="10 28" id="KW-0547">Nucleotide-binding</keyword>
<organism evidence="31 32">
    <name type="scientific">Penaeus vannamei</name>
    <name type="common">Whiteleg shrimp</name>
    <name type="synonym">Litopenaeus vannamei</name>
    <dbReference type="NCBI Taxonomy" id="6689"/>
    <lineage>
        <taxon>Eukaryota</taxon>
        <taxon>Metazoa</taxon>
        <taxon>Ecdysozoa</taxon>
        <taxon>Arthropoda</taxon>
        <taxon>Crustacea</taxon>
        <taxon>Multicrustacea</taxon>
        <taxon>Malacostraca</taxon>
        <taxon>Eumalacostraca</taxon>
        <taxon>Eucarida</taxon>
        <taxon>Decapoda</taxon>
        <taxon>Dendrobranchiata</taxon>
        <taxon>Penaeoidea</taxon>
        <taxon>Penaeidae</taxon>
        <taxon>Penaeus</taxon>
    </lineage>
</organism>
<evidence type="ECO:0000256" key="14">
    <source>
        <dbReference type="ARBA" id="ARBA00022990"/>
    </source>
</evidence>
<evidence type="ECO:0000256" key="25">
    <source>
        <dbReference type="ARBA" id="ARBA00077430"/>
    </source>
</evidence>
<evidence type="ECO:0000256" key="29">
    <source>
        <dbReference type="SAM" id="MobiDB-lite"/>
    </source>
</evidence>
<dbReference type="Gene3D" id="1.10.510.10">
    <property type="entry name" value="Transferase(Phosphotransferase) domain 1"/>
    <property type="match status" value="1"/>
</dbReference>
<keyword evidence="13" id="KW-0460">Magnesium</keyword>
<dbReference type="GO" id="GO:0005524">
    <property type="term" value="F:ATP binding"/>
    <property type="evidence" value="ECO:0007669"/>
    <property type="project" value="UniProtKB-UniRule"/>
</dbReference>
<evidence type="ECO:0000256" key="24">
    <source>
        <dbReference type="ARBA" id="ARBA00073834"/>
    </source>
</evidence>
<dbReference type="Pfam" id="PF00069">
    <property type="entry name" value="Pkinase"/>
    <property type="match status" value="1"/>
</dbReference>
<dbReference type="PROSITE" id="PS00108">
    <property type="entry name" value="PROTEIN_KINASE_ST"/>
    <property type="match status" value="1"/>
</dbReference>
<dbReference type="InterPro" id="IPR008271">
    <property type="entry name" value="Ser/Thr_kinase_AS"/>
</dbReference>
<comment type="catalytic activity">
    <reaction evidence="21">
        <text>L-seryl-[protein] + ATP = O-phospho-L-seryl-[protein] + ADP + H(+)</text>
        <dbReference type="Rhea" id="RHEA:17989"/>
        <dbReference type="Rhea" id="RHEA-COMP:9863"/>
        <dbReference type="Rhea" id="RHEA-COMP:11604"/>
        <dbReference type="ChEBI" id="CHEBI:15378"/>
        <dbReference type="ChEBI" id="CHEBI:29999"/>
        <dbReference type="ChEBI" id="CHEBI:30616"/>
        <dbReference type="ChEBI" id="CHEBI:83421"/>
        <dbReference type="ChEBI" id="CHEBI:456216"/>
        <dbReference type="EC" id="2.7.12.2"/>
    </reaction>
</comment>
<dbReference type="PANTHER" id="PTHR47238:SF2">
    <property type="entry name" value="DUAL SPECIFICITY MITOGEN-ACTIVATED PROTEIN KINASE KINASE HEMIPTEROUS"/>
    <property type="match status" value="1"/>
</dbReference>
<comment type="subcellular location">
    <subcellularLocation>
        <location evidence="3">Cytoplasm</location>
    </subcellularLocation>
    <subcellularLocation>
        <location evidence="2">Nucleus</location>
    </subcellularLocation>
</comment>
<evidence type="ECO:0000256" key="27">
    <source>
        <dbReference type="ARBA" id="ARBA00083185"/>
    </source>
</evidence>
<evidence type="ECO:0000256" key="10">
    <source>
        <dbReference type="ARBA" id="ARBA00022741"/>
    </source>
</evidence>
<dbReference type="PROSITE" id="PS00107">
    <property type="entry name" value="PROTEIN_KINASE_ATP"/>
    <property type="match status" value="1"/>
</dbReference>